<protein>
    <submittedName>
        <fullName evidence="1">Uncharacterized protein</fullName>
    </submittedName>
</protein>
<dbReference type="Proteomes" id="UP001596220">
    <property type="component" value="Unassembled WGS sequence"/>
</dbReference>
<evidence type="ECO:0000313" key="1">
    <source>
        <dbReference type="EMBL" id="MFC6094900.1"/>
    </source>
</evidence>
<comment type="caution">
    <text evidence="1">The sequence shown here is derived from an EMBL/GenBank/DDBJ whole genome shotgun (WGS) entry which is preliminary data.</text>
</comment>
<dbReference type="RefSeq" id="WP_380643615.1">
    <property type="nucleotide sequence ID" value="NZ_JBHSQO010000082.1"/>
</dbReference>
<dbReference type="EMBL" id="JBHSQO010000082">
    <property type="protein sequence ID" value="MFC6094900.1"/>
    <property type="molecule type" value="Genomic_DNA"/>
</dbReference>
<sequence length="192" mass="20246">MEVRAAVADACARLAGRLSDDALATVRGHLAAGERESAGSALALGLARQGVGITGGERESLRPFLGDADLLDVPAVEEAPPVPYRFGPTAPADAVDPGRADVLLLTNARYHGGLCLHRAWREPLEGARDTATWVYLLRVVAGTDEVTACSGLASRLRTVLGEEHALEVVAEDRPLPPYQAAALDRAHLVWTA</sequence>
<keyword evidence="2" id="KW-1185">Reference proteome</keyword>
<organism evidence="1 2">
    <name type="scientific">Saccharothrix lopnurensis</name>
    <dbReference type="NCBI Taxonomy" id="1670621"/>
    <lineage>
        <taxon>Bacteria</taxon>
        <taxon>Bacillati</taxon>
        <taxon>Actinomycetota</taxon>
        <taxon>Actinomycetes</taxon>
        <taxon>Pseudonocardiales</taxon>
        <taxon>Pseudonocardiaceae</taxon>
        <taxon>Saccharothrix</taxon>
    </lineage>
</organism>
<accession>A0ABW1PGY0</accession>
<gene>
    <name evidence="1" type="ORF">ACFP3R_37040</name>
</gene>
<proteinExistence type="predicted"/>
<evidence type="ECO:0000313" key="2">
    <source>
        <dbReference type="Proteomes" id="UP001596220"/>
    </source>
</evidence>
<reference evidence="2" key="1">
    <citation type="journal article" date="2019" name="Int. J. Syst. Evol. Microbiol.">
        <title>The Global Catalogue of Microorganisms (GCM) 10K type strain sequencing project: providing services to taxonomists for standard genome sequencing and annotation.</title>
        <authorList>
            <consortium name="The Broad Institute Genomics Platform"/>
            <consortium name="The Broad Institute Genome Sequencing Center for Infectious Disease"/>
            <person name="Wu L."/>
            <person name="Ma J."/>
        </authorList>
    </citation>
    <scope>NUCLEOTIDE SEQUENCE [LARGE SCALE GENOMIC DNA]</scope>
    <source>
        <strain evidence="2">CGMCC 4.7246</strain>
    </source>
</reference>
<name>A0ABW1PGY0_9PSEU</name>